<feature type="compositionally biased region" description="Low complexity" evidence="1">
    <location>
        <begin position="85"/>
        <end position="94"/>
    </location>
</feature>
<feature type="region of interest" description="Disordered" evidence="1">
    <location>
        <begin position="281"/>
        <end position="301"/>
    </location>
</feature>
<dbReference type="Pfam" id="PF04614">
    <property type="entry name" value="Pex19"/>
    <property type="match status" value="1"/>
</dbReference>
<feature type="region of interest" description="Disordered" evidence="1">
    <location>
        <begin position="320"/>
        <end position="349"/>
    </location>
</feature>
<dbReference type="PANTHER" id="PTHR12774:SF2">
    <property type="entry name" value="PEROXISOMAL BIOGENESIS FACTOR 19"/>
    <property type="match status" value="1"/>
</dbReference>
<dbReference type="GO" id="GO:0005778">
    <property type="term" value="C:peroxisomal membrane"/>
    <property type="evidence" value="ECO:0007669"/>
    <property type="project" value="TreeGrafter"/>
</dbReference>
<feature type="compositionally biased region" description="Acidic residues" evidence="1">
    <location>
        <begin position="320"/>
        <end position="331"/>
    </location>
</feature>
<evidence type="ECO:0000256" key="1">
    <source>
        <dbReference type="SAM" id="MobiDB-lite"/>
    </source>
</evidence>
<feature type="compositionally biased region" description="Low complexity" evidence="1">
    <location>
        <begin position="281"/>
        <end position="294"/>
    </location>
</feature>
<dbReference type="OrthoDB" id="21292at2759"/>
<dbReference type="STRING" id="1555241.A0A4P9X3Q8"/>
<gene>
    <name evidence="2" type="ORF">CXG81DRAFT_20286</name>
</gene>
<dbReference type="GO" id="GO:0045046">
    <property type="term" value="P:protein import into peroxisome membrane"/>
    <property type="evidence" value="ECO:0007669"/>
    <property type="project" value="TreeGrafter"/>
</dbReference>
<dbReference type="Proteomes" id="UP000274922">
    <property type="component" value="Unassembled WGS sequence"/>
</dbReference>
<evidence type="ECO:0000313" key="3">
    <source>
        <dbReference type="Proteomes" id="UP000274922"/>
    </source>
</evidence>
<dbReference type="Gene3D" id="1.20.120.900">
    <property type="entry name" value="Pex19, mPTS binding domain"/>
    <property type="match status" value="1"/>
</dbReference>
<reference evidence="3" key="1">
    <citation type="journal article" date="2018" name="Nat. Microbiol.">
        <title>Leveraging single-cell genomics to expand the fungal tree of life.</title>
        <authorList>
            <person name="Ahrendt S.R."/>
            <person name="Quandt C.A."/>
            <person name="Ciobanu D."/>
            <person name="Clum A."/>
            <person name="Salamov A."/>
            <person name="Andreopoulos B."/>
            <person name="Cheng J.F."/>
            <person name="Woyke T."/>
            <person name="Pelin A."/>
            <person name="Henrissat B."/>
            <person name="Reynolds N.K."/>
            <person name="Benny G.L."/>
            <person name="Smith M.E."/>
            <person name="James T.Y."/>
            <person name="Grigoriev I.V."/>
        </authorList>
    </citation>
    <scope>NUCLEOTIDE SEQUENCE [LARGE SCALE GENOMIC DNA]</scope>
    <source>
        <strain evidence="3">ATCC 52028</strain>
    </source>
</reference>
<dbReference type="GO" id="GO:0033328">
    <property type="term" value="F:peroxisome membrane targeting sequence binding"/>
    <property type="evidence" value="ECO:0007669"/>
    <property type="project" value="TreeGrafter"/>
</dbReference>
<accession>A0A4P9X3Q8</accession>
<evidence type="ECO:0008006" key="4">
    <source>
        <dbReference type="Google" id="ProtNLM"/>
    </source>
</evidence>
<feature type="region of interest" description="Disordered" evidence="1">
    <location>
        <begin position="1"/>
        <end position="116"/>
    </location>
</feature>
<sequence length="439" mass="43619">MATTEPLGGTAAACVPQTTAKAPSPSNDTMPDPSASSASAAVATDPAPQSENDNDDDDDVDFLDSVLDNFHMEPSAPAAGDETSSRSAAAAAPSADEREAGGLPSQLADDAQHLDADAWRSALEQAFVAEGADPGAASSAPPPAADAAVGAKAAPKDFQTLISSTLSNLKSSQTRADQRAAVAASASAAGLGGLEGLEGLEGLGGLEGLANMSEPELEALLTKMEALMGGAGGGAGGADGADGSDGAGLADALLEQFMTRDLLYEPLKDLADRYPAWLDAHPGAPSAAPPGTAAQRDDHAQRTEQLRIIREILAVFDEADDADSDGGDDGQGDGGAADGAAPAPAKSARQARLGALMTQMQACGAPPDDLLASVTDGDAKGDASGNGASSTKMPDLAELEKLAGSDGLENILPQLLESLEGMEGMEGVAGGSKEGCSLM</sequence>
<dbReference type="EMBL" id="ML014267">
    <property type="protein sequence ID" value="RKO99662.1"/>
    <property type="molecule type" value="Genomic_DNA"/>
</dbReference>
<feature type="compositionally biased region" description="Low complexity" evidence="1">
    <location>
        <begin position="338"/>
        <end position="349"/>
    </location>
</feature>
<feature type="region of interest" description="Disordered" evidence="1">
    <location>
        <begin position="132"/>
        <end position="151"/>
    </location>
</feature>
<protein>
    <recommendedName>
        <fullName evidence="4">Pex19-domain-containing protein</fullName>
    </recommendedName>
</protein>
<feature type="compositionally biased region" description="Low complexity" evidence="1">
    <location>
        <begin position="31"/>
        <end position="48"/>
    </location>
</feature>
<keyword evidence="3" id="KW-1185">Reference proteome</keyword>
<dbReference type="AlphaFoldDB" id="A0A4P9X3Q8"/>
<feature type="compositionally biased region" description="Polar residues" evidence="1">
    <location>
        <begin position="16"/>
        <end position="29"/>
    </location>
</feature>
<evidence type="ECO:0000313" key="2">
    <source>
        <dbReference type="EMBL" id="RKO99662.1"/>
    </source>
</evidence>
<name>A0A4P9X3Q8_9FUNG</name>
<organism evidence="2 3">
    <name type="scientific">Caulochytrium protostelioides</name>
    <dbReference type="NCBI Taxonomy" id="1555241"/>
    <lineage>
        <taxon>Eukaryota</taxon>
        <taxon>Fungi</taxon>
        <taxon>Fungi incertae sedis</taxon>
        <taxon>Chytridiomycota</taxon>
        <taxon>Chytridiomycota incertae sedis</taxon>
        <taxon>Chytridiomycetes</taxon>
        <taxon>Caulochytriales</taxon>
        <taxon>Caulochytriaceae</taxon>
        <taxon>Caulochytrium</taxon>
    </lineage>
</organism>
<dbReference type="InterPro" id="IPR038322">
    <property type="entry name" value="Pex19_C_sf"/>
</dbReference>
<dbReference type="InterPro" id="IPR006708">
    <property type="entry name" value="Pex19"/>
</dbReference>
<dbReference type="PANTHER" id="PTHR12774">
    <property type="entry name" value="PEROXISOMAL BIOGENESIS FACTOR 19"/>
    <property type="match status" value="1"/>
</dbReference>
<feature type="region of interest" description="Disordered" evidence="1">
    <location>
        <begin position="367"/>
        <end position="394"/>
    </location>
</feature>
<feature type="compositionally biased region" description="Acidic residues" evidence="1">
    <location>
        <begin position="52"/>
        <end position="62"/>
    </location>
</feature>
<proteinExistence type="predicted"/>